<dbReference type="EMBL" id="BGZK01000055">
    <property type="protein sequence ID" value="GBP13199.1"/>
    <property type="molecule type" value="Genomic_DNA"/>
</dbReference>
<reference evidence="7 8" key="1">
    <citation type="journal article" date="2019" name="Commun. Biol.">
        <title>The bagworm genome reveals a unique fibroin gene that provides high tensile strength.</title>
        <authorList>
            <person name="Kono N."/>
            <person name="Nakamura H."/>
            <person name="Ohtoshi R."/>
            <person name="Tomita M."/>
            <person name="Numata K."/>
            <person name="Arakawa K."/>
        </authorList>
    </citation>
    <scope>NUCLEOTIDE SEQUENCE [LARGE SCALE GENOMIC DNA]</scope>
</reference>
<dbReference type="GO" id="GO:0016042">
    <property type="term" value="P:lipid catabolic process"/>
    <property type="evidence" value="ECO:0007669"/>
    <property type="project" value="TreeGrafter"/>
</dbReference>
<sequence>MYTLVKCGLILFAAVTVSERSDGTTINPLSPLSLHSPLHHPILPSISPPSPPSDIVFRVAGNALPLQANVPSIMLSNFGTQRRTIFTIHSNGETVSGNFNAFVVRDAIVALDANIIAVDWSVGSNMYSIGLANAPQAGRLIASFINILINNFNYNSNLITIVGVGLGGHIAGIAARNSVNRIPHIIALDPSLHGWTHHSEKLSPDAADLVEALHTTGGIIGYGLPLGHVDFFANGGSFQPGCGTDSNCGHIYSYVYFAESMLAEVNDGAKFVGTACESYEEAVALQCTGSRDAIFGGLQSKSGISGIYLFRTNFVQPFAQG</sequence>
<dbReference type="PRINTS" id="PR00821">
    <property type="entry name" value="TAGLIPASE"/>
</dbReference>
<name>A0A4C1TF99_EUMVA</name>
<evidence type="ECO:0000256" key="4">
    <source>
        <dbReference type="RuleBase" id="RU004262"/>
    </source>
</evidence>
<keyword evidence="5" id="KW-0732">Signal</keyword>
<comment type="caution">
    <text evidence="7">The sequence shown here is derived from an EMBL/GenBank/DDBJ whole genome shotgun (WGS) entry which is preliminary data.</text>
</comment>
<dbReference type="PANTHER" id="PTHR11610">
    <property type="entry name" value="LIPASE"/>
    <property type="match status" value="1"/>
</dbReference>
<dbReference type="STRING" id="151549.A0A4C1TF99"/>
<keyword evidence="7" id="KW-0449">Lipoprotein</keyword>
<evidence type="ECO:0000256" key="5">
    <source>
        <dbReference type="SAM" id="SignalP"/>
    </source>
</evidence>
<comment type="subcellular location">
    <subcellularLocation>
        <location evidence="1">Secreted</location>
    </subcellularLocation>
</comment>
<gene>
    <name evidence="7" type="primary">LPL</name>
    <name evidence="7" type="ORF">EVAR_93152_1</name>
</gene>
<protein>
    <submittedName>
        <fullName evidence="7">Lipoprotein lipase</fullName>
    </submittedName>
</protein>
<dbReference type="Proteomes" id="UP000299102">
    <property type="component" value="Unassembled WGS sequence"/>
</dbReference>
<evidence type="ECO:0000313" key="8">
    <source>
        <dbReference type="Proteomes" id="UP000299102"/>
    </source>
</evidence>
<dbReference type="InterPro" id="IPR013818">
    <property type="entry name" value="Lipase"/>
</dbReference>
<evidence type="ECO:0000313" key="7">
    <source>
        <dbReference type="EMBL" id="GBP13199.1"/>
    </source>
</evidence>
<comment type="similarity">
    <text evidence="2 4">Belongs to the AB hydrolase superfamily. Lipase family.</text>
</comment>
<evidence type="ECO:0000256" key="2">
    <source>
        <dbReference type="ARBA" id="ARBA00010701"/>
    </source>
</evidence>
<feature type="chain" id="PRO_5020037469" evidence="5">
    <location>
        <begin position="24"/>
        <end position="321"/>
    </location>
</feature>
<feature type="domain" description="Lipase" evidence="6">
    <location>
        <begin position="70"/>
        <end position="288"/>
    </location>
</feature>
<dbReference type="AlphaFoldDB" id="A0A4C1TF99"/>
<dbReference type="InterPro" id="IPR000734">
    <property type="entry name" value="TAG_lipase"/>
</dbReference>
<dbReference type="SUPFAM" id="SSF53474">
    <property type="entry name" value="alpha/beta-Hydrolases"/>
    <property type="match status" value="1"/>
</dbReference>
<feature type="signal peptide" evidence="5">
    <location>
        <begin position="1"/>
        <end position="23"/>
    </location>
</feature>
<dbReference type="GO" id="GO:0016298">
    <property type="term" value="F:lipase activity"/>
    <property type="evidence" value="ECO:0007669"/>
    <property type="project" value="InterPro"/>
</dbReference>
<keyword evidence="3" id="KW-0964">Secreted</keyword>
<evidence type="ECO:0000256" key="3">
    <source>
        <dbReference type="ARBA" id="ARBA00022525"/>
    </source>
</evidence>
<dbReference type="Gene3D" id="3.40.50.1820">
    <property type="entry name" value="alpha/beta hydrolase"/>
    <property type="match status" value="1"/>
</dbReference>
<dbReference type="OrthoDB" id="199913at2759"/>
<proteinExistence type="inferred from homology"/>
<evidence type="ECO:0000259" key="6">
    <source>
        <dbReference type="Pfam" id="PF00151"/>
    </source>
</evidence>
<accession>A0A4C1TF99</accession>
<dbReference type="GO" id="GO:0005615">
    <property type="term" value="C:extracellular space"/>
    <property type="evidence" value="ECO:0007669"/>
    <property type="project" value="TreeGrafter"/>
</dbReference>
<dbReference type="InterPro" id="IPR029058">
    <property type="entry name" value="AB_hydrolase_fold"/>
</dbReference>
<dbReference type="GO" id="GO:0017171">
    <property type="term" value="F:serine hydrolase activity"/>
    <property type="evidence" value="ECO:0007669"/>
    <property type="project" value="TreeGrafter"/>
</dbReference>
<keyword evidence="8" id="KW-1185">Reference proteome</keyword>
<dbReference type="Pfam" id="PF00151">
    <property type="entry name" value="Lipase"/>
    <property type="match status" value="1"/>
</dbReference>
<organism evidence="7 8">
    <name type="scientific">Eumeta variegata</name>
    <name type="common">Bagworm moth</name>
    <name type="synonym">Eumeta japonica</name>
    <dbReference type="NCBI Taxonomy" id="151549"/>
    <lineage>
        <taxon>Eukaryota</taxon>
        <taxon>Metazoa</taxon>
        <taxon>Ecdysozoa</taxon>
        <taxon>Arthropoda</taxon>
        <taxon>Hexapoda</taxon>
        <taxon>Insecta</taxon>
        <taxon>Pterygota</taxon>
        <taxon>Neoptera</taxon>
        <taxon>Endopterygota</taxon>
        <taxon>Lepidoptera</taxon>
        <taxon>Glossata</taxon>
        <taxon>Ditrysia</taxon>
        <taxon>Tineoidea</taxon>
        <taxon>Psychidae</taxon>
        <taxon>Oiketicinae</taxon>
        <taxon>Eumeta</taxon>
    </lineage>
</organism>
<dbReference type="PANTHER" id="PTHR11610:SF150">
    <property type="entry name" value="FI01825P-RELATED"/>
    <property type="match status" value="1"/>
</dbReference>
<evidence type="ECO:0000256" key="1">
    <source>
        <dbReference type="ARBA" id="ARBA00004613"/>
    </source>
</evidence>